<organism evidence="3">
    <name type="scientific">Brachypodium distachyon</name>
    <name type="common">Purple false brome</name>
    <name type="synonym">Trachynia distachya</name>
    <dbReference type="NCBI Taxonomy" id="15368"/>
    <lineage>
        <taxon>Eukaryota</taxon>
        <taxon>Viridiplantae</taxon>
        <taxon>Streptophyta</taxon>
        <taxon>Embryophyta</taxon>
        <taxon>Tracheophyta</taxon>
        <taxon>Spermatophyta</taxon>
        <taxon>Magnoliopsida</taxon>
        <taxon>Liliopsida</taxon>
        <taxon>Poales</taxon>
        <taxon>Poaceae</taxon>
        <taxon>BOP clade</taxon>
        <taxon>Pooideae</taxon>
        <taxon>Stipodae</taxon>
        <taxon>Brachypodieae</taxon>
        <taxon>Brachypodium</taxon>
    </lineage>
</organism>
<keyword evidence="2" id="KW-0732">Signal</keyword>
<dbReference type="EMBL" id="CM000882">
    <property type="protein sequence ID" value="KQJ93369.1"/>
    <property type="molecule type" value="Genomic_DNA"/>
</dbReference>
<accession>A0A0Q3PVC1</accession>
<dbReference type="AlphaFoldDB" id="A0A0Q3PVC1"/>
<evidence type="ECO:0000313" key="3">
    <source>
        <dbReference type="EMBL" id="KQJ93369.1"/>
    </source>
</evidence>
<reference evidence="3" key="2">
    <citation type="submission" date="2017-06" db="EMBL/GenBank/DDBJ databases">
        <title>WGS assembly of Brachypodium distachyon.</title>
        <authorList>
            <consortium name="The International Brachypodium Initiative"/>
            <person name="Lucas S."/>
            <person name="Harmon-Smith M."/>
            <person name="Lail K."/>
            <person name="Tice H."/>
            <person name="Grimwood J."/>
            <person name="Bruce D."/>
            <person name="Barry K."/>
            <person name="Shu S."/>
            <person name="Lindquist E."/>
            <person name="Wang M."/>
            <person name="Pitluck S."/>
            <person name="Vogel J.P."/>
            <person name="Garvin D.F."/>
            <person name="Mockler T.C."/>
            <person name="Schmutz J."/>
            <person name="Rokhsar D."/>
            <person name="Bevan M.W."/>
        </authorList>
    </citation>
    <scope>NUCLEOTIDE SEQUENCE</scope>
    <source>
        <strain evidence="3">Bd21</strain>
    </source>
</reference>
<proteinExistence type="predicted"/>
<evidence type="ECO:0000256" key="1">
    <source>
        <dbReference type="SAM" id="MobiDB-lite"/>
    </source>
</evidence>
<gene>
    <name evidence="3" type="ORF">BRADI_3g04111v3</name>
</gene>
<feature type="compositionally biased region" description="Polar residues" evidence="1">
    <location>
        <begin position="56"/>
        <end position="65"/>
    </location>
</feature>
<reference evidence="3 4" key="1">
    <citation type="journal article" date="2010" name="Nature">
        <title>Genome sequencing and analysis of the model grass Brachypodium distachyon.</title>
        <authorList>
            <consortium name="International Brachypodium Initiative"/>
        </authorList>
    </citation>
    <scope>NUCLEOTIDE SEQUENCE [LARGE SCALE GENOMIC DNA]</scope>
    <source>
        <strain evidence="3 4">Bd21</strain>
    </source>
</reference>
<dbReference type="Gramene" id="KQJ93369">
    <property type="protein sequence ID" value="KQJ93369"/>
    <property type="gene ID" value="BRADI_3g04111v3"/>
</dbReference>
<evidence type="ECO:0000313" key="4">
    <source>
        <dbReference type="EnsemblPlants" id="KQJ93369"/>
    </source>
</evidence>
<keyword evidence="5" id="KW-1185">Reference proteome</keyword>
<name>A0A0Q3PVC1_BRADI</name>
<sequence length="84" mass="8423">MASLARNTMLLLVLVGIVLQLSSVVPAAAAGRMLVDQVGGAGGSSGFSEMADASGNDASAYNNDGTNGGVRRSLRKVAKVGKDE</sequence>
<dbReference type="InParanoid" id="A0A0Q3PVC1"/>
<feature type="signal peptide" evidence="2">
    <location>
        <begin position="1"/>
        <end position="23"/>
    </location>
</feature>
<reference evidence="4" key="3">
    <citation type="submission" date="2018-08" db="UniProtKB">
        <authorList>
            <consortium name="EnsemblPlants"/>
        </authorList>
    </citation>
    <scope>IDENTIFICATION</scope>
    <source>
        <strain evidence="4">cv. Bd21</strain>
    </source>
</reference>
<dbReference type="Proteomes" id="UP000008810">
    <property type="component" value="Chromosome 3"/>
</dbReference>
<dbReference type="EnsemblPlants" id="KQJ93369">
    <property type="protein sequence ID" value="KQJ93369"/>
    <property type="gene ID" value="BRADI_3g04111v3"/>
</dbReference>
<protein>
    <submittedName>
        <fullName evidence="3 4">Uncharacterized protein</fullName>
    </submittedName>
</protein>
<evidence type="ECO:0000313" key="5">
    <source>
        <dbReference type="Proteomes" id="UP000008810"/>
    </source>
</evidence>
<feature type="region of interest" description="Disordered" evidence="1">
    <location>
        <begin position="56"/>
        <end position="84"/>
    </location>
</feature>
<evidence type="ECO:0000256" key="2">
    <source>
        <dbReference type="SAM" id="SignalP"/>
    </source>
</evidence>
<feature type="chain" id="PRO_5033724981" evidence="2">
    <location>
        <begin position="24"/>
        <end position="84"/>
    </location>
</feature>
<feature type="compositionally biased region" description="Basic residues" evidence="1">
    <location>
        <begin position="72"/>
        <end position="84"/>
    </location>
</feature>